<dbReference type="InterPro" id="IPR025101">
    <property type="entry name" value="DUF4012"/>
</dbReference>
<evidence type="ECO:0000313" key="2">
    <source>
        <dbReference type="Proteomes" id="UP000215433"/>
    </source>
</evidence>
<comment type="caution">
    <text evidence="1">The sequence shown here is derived from an EMBL/GenBank/DDBJ whole genome shotgun (WGS) entry which is preliminary data.</text>
</comment>
<sequence length="604" mass="64854">MPARSAKRHHPGRWIAAILLVFLALVAAAGVSGAKLYSDARKVQSHEQQALSTLSAVVNLTNSSDSNDSGTTSDDLQQRLDAAKQETTAANDITHGTLWNIASHIPVIGDDITTVQGMTSVTNELIGGPLPKFVDVLTSLQNGQLNTDDGGFNLQPILDKRTDIADADKALQEQVRVYRNLPGGHIGIVNDAYEAGGKQLTSLADTVDRVSNAFQMLPDFLGSDQPRTYALMAMTTSEARSSGGLVGSVGVVTTDNGKVGIGDFHSDADYLAYGASTPTDDERRIFQEWGPLQMSFDIRDLAVYPDASRSAEGMREIWQRASWGADANLDGVIMADPVFLQELIGITGNVTLSDGTVLTGDNTAEFLLNTVYTKYPQEQQDTFFAQVAEQAVGSMFSNMTTGKLVKVSQIMGDMAQSRHFSLYAFDENTEKTIADAGFTASTPNSEEHPQVGVYVTQQNSSKMDWYVHRTSKVTLTSKNGDGSSTYHVMYTLTNTLDSNAATSLPDYIVGISQAGQPKTYGIEKMLFYAPAGGSMAEPTVSSDSTGTVTDSRQETLNGTKVYANVASVAPGQTVTYEFDVTTSVKAVSDLTVDQTPLGWVEKAE</sequence>
<name>A0A229VYM0_9BIFI</name>
<dbReference type="RefSeq" id="WP_093960206.1">
    <property type="nucleotide sequence ID" value="NZ_NEWD01000009.1"/>
</dbReference>
<keyword evidence="2" id="KW-1185">Reference proteome</keyword>
<dbReference type="Proteomes" id="UP000215433">
    <property type="component" value="Unassembled WGS sequence"/>
</dbReference>
<dbReference type="OrthoDB" id="3223041at2"/>
<accession>A0A229VYM0</accession>
<reference evidence="1 2" key="1">
    <citation type="submission" date="2017-05" db="EMBL/GenBank/DDBJ databases">
        <title>Bifidobacterium vansinderenii sp. nov.</title>
        <authorList>
            <person name="Lugli G.A."/>
            <person name="Duranti S."/>
            <person name="Mangifesta M."/>
        </authorList>
    </citation>
    <scope>NUCLEOTIDE SEQUENCE [LARGE SCALE GENOMIC DNA]</scope>
    <source>
        <strain evidence="1 2">Tam10B</strain>
    </source>
</reference>
<protein>
    <submittedName>
        <fullName evidence="1">Chemotaxis protein</fullName>
    </submittedName>
</protein>
<dbReference type="Pfam" id="PF13196">
    <property type="entry name" value="DUF4012"/>
    <property type="match status" value="1"/>
</dbReference>
<dbReference type="EMBL" id="NEWD01000009">
    <property type="protein sequence ID" value="OXN00692.1"/>
    <property type="molecule type" value="Genomic_DNA"/>
</dbReference>
<dbReference type="AlphaFoldDB" id="A0A229VYM0"/>
<gene>
    <name evidence="1" type="ORF">Tam10B_1029</name>
</gene>
<evidence type="ECO:0000313" key="1">
    <source>
        <dbReference type="EMBL" id="OXN00692.1"/>
    </source>
</evidence>
<organism evidence="1 2">
    <name type="scientific">Bifidobacterium vansinderenii</name>
    <dbReference type="NCBI Taxonomy" id="1984871"/>
    <lineage>
        <taxon>Bacteria</taxon>
        <taxon>Bacillati</taxon>
        <taxon>Actinomycetota</taxon>
        <taxon>Actinomycetes</taxon>
        <taxon>Bifidobacteriales</taxon>
        <taxon>Bifidobacteriaceae</taxon>
        <taxon>Bifidobacterium</taxon>
    </lineage>
</organism>
<proteinExistence type="predicted"/>